<evidence type="ECO:0000256" key="1">
    <source>
        <dbReference type="SAM" id="Phobius"/>
    </source>
</evidence>
<evidence type="ECO:0000313" key="3">
    <source>
        <dbReference type="Proteomes" id="UP000593910"/>
    </source>
</evidence>
<dbReference type="EMBL" id="CP041165">
    <property type="protein sequence ID" value="QOP41599.1"/>
    <property type="molecule type" value="Genomic_DNA"/>
</dbReference>
<name>A0A7M1AVY0_9BACT</name>
<protein>
    <submittedName>
        <fullName evidence="2">Uncharacterized protein</fullName>
    </submittedName>
</protein>
<keyword evidence="1" id="KW-0812">Transmembrane</keyword>
<dbReference type="Proteomes" id="UP000593910">
    <property type="component" value="Chromosome"/>
</dbReference>
<sequence length="67" mass="7349">MNNPSSEPTLETISDYDTLKGEKKKIVWAVVIAGLIIGSAYVIASKIFTNAEDNIQVEQKIKSIPVK</sequence>
<gene>
    <name evidence="2" type="ORF">FJR03_07490</name>
</gene>
<accession>A0A7M1AVY0</accession>
<organism evidence="2 3">
    <name type="scientific">Sulfurimonas marina</name>
    <dbReference type="NCBI Taxonomy" id="2590551"/>
    <lineage>
        <taxon>Bacteria</taxon>
        <taxon>Pseudomonadati</taxon>
        <taxon>Campylobacterota</taxon>
        <taxon>Epsilonproteobacteria</taxon>
        <taxon>Campylobacterales</taxon>
        <taxon>Sulfurimonadaceae</taxon>
        <taxon>Sulfurimonas</taxon>
    </lineage>
</organism>
<dbReference type="KEGG" id="smax:FJR03_07490"/>
<keyword evidence="1" id="KW-0472">Membrane</keyword>
<feature type="transmembrane region" description="Helical" evidence="1">
    <location>
        <begin position="26"/>
        <end position="44"/>
    </location>
</feature>
<dbReference type="AlphaFoldDB" id="A0A7M1AVY0"/>
<keyword evidence="1" id="KW-1133">Transmembrane helix</keyword>
<proteinExistence type="predicted"/>
<keyword evidence="3" id="KW-1185">Reference proteome</keyword>
<dbReference type="RefSeq" id="WP_193112916.1">
    <property type="nucleotide sequence ID" value="NZ_CP041165.1"/>
</dbReference>
<evidence type="ECO:0000313" key="2">
    <source>
        <dbReference type="EMBL" id="QOP41599.1"/>
    </source>
</evidence>
<reference evidence="2 3" key="1">
    <citation type="submission" date="2019-06" db="EMBL/GenBank/DDBJ databases">
        <title>Sulfurimonas gotlandica sp. nov., a chemoautotrophic and psychrotolerant epsilonproteobacterium isolated from a pelagic redoxcline, and an emended description of the genus Sulfurimonas.</title>
        <authorList>
            <person name="Wang S."/>
            <person name="Jiang L."/>
            <person name="Shao Z."/>
        </authorList>
    </citation>
    <scope>NUCLEOTIDE SEQUENCE [LARGE SCALE GENOMIC DNA]</scope>
    <source>
        <strain evidence="2 3">B2</strain>
    </source>
</reference>